<organism evidence="1 2">
    <name type="scientific">Mycena metata</name>
    <dbReference type="NCBI Taxonomy" id="1033252"/>
    <lineage>
        <taxon>Eukaryota</taxon>
        <taxon>Fungi</taxon>
        <taxon>Dikarya</taxon>
        <taxon>Basidiomycota</taxon>
        <taxon>Agaricomycotina</taxon>
        <taxon>Agaricomycetes</taxon>
        <taxon>Agaricomycetidae</taxon>
        <taxon>Agaricales</taxon>
        <taxon>Marasmiineae</taxon>
        <taxon>Mycenaceae</taxon>
        <taxon>Mycena</taxon>
    </lineage>
</organism>
<keyword evidence="2" id="KW-1185">Reference proteome</keyword>
<dbReference type="AlphaFoldDB" id="A0AAD7I9Q6"/>
<evidence type="ECO:0000313" key="2">
    <source>
        <dbReference type="Proteomes" id="UP001215598"/>
    </source>
</evidence>
<evidence type="ECO:0000313" key="1">
    <source>
        <dbReference type="EMBL" id="KAJ7738149.1"/>
    </source>
</evidence>
<comment type="caution">
    <text evidence="1">The sequence shown here is derived from an EMBL/GenBank/DDBJ whole genome shotgun (WGS) entry which is preliminary data.</text>
</comment>
<gene>
    <name evidence="1" type="ORF">B0H16DRAFT_1761831</name>
</gene>
<sequence length="472" mass="52996">MPSLDLFLDAMLVCEGAQILEFGATLARDLQVVAWSWEGRQLLYEPEDLKRQWTTERPSFCIHKNLRELKKLHRDEMMERDTCVTSLAEPFTLEELPTEILFQIFEDQAFPVEALYTLALLCRRLHFIALPVYLSCNGLDMLLRDTLNRYRRDALSALKMALFTPSTFKNFTCTFPHPSCTPTLQTVGLNFDAHGLRCLGVGDDGALRAWASARGDLLNCVAKGCESLTMAYRKHFSEAHLRGKTLWTPPLPPPSPPSGLFGHLGSLFRPAPSITYPPIAIRPQETTADLFHRVRDQGREYVEIHLPRTSFGPSYLTSLNTNLLRPPALSWTLEALQSCPVSLSLGVDLTDWNFVLPVLGRVADRLTSVSFLKIYSVENSVLMTFLAQIPQLQELELCSRDYLTSHGTPYDNLQGPCPSLPHLFRLRAPPQHISFVLQGAGDLSALRSVTILAHTRARAPILAVETRFTPAK</sequence>
<evidence type="ECO:0008006" key="3">
    <source>
        <dbReference type="Google" id="ProtNLM"/>
    </source>
</evidence>
<proteinExistence type="predicted"/>
<protein>
    <recommendedName>
        <fullName evidence="3">F-box domain-containing protein</fullName>
    </recommendedName>
</protein>
<reference evidence="1" key="1">
    <citation type="submission" date="2023-03" db="EMBL/GenBank/DDBJ databases">
        <title>Massive genome expansion in bonnet fungi (Mycena s.s.) driven by repeated elements and novel gene families across ecological guilds.</title>
        <authorList>
            <consortium name="Lawrence Berkeley National Laboratory"/>
            <person name="Harder C.B."/>
            <person name="Miyauchi S."/>
            <person name="Viragh M."/>
            <person name="Kuo A."/>
            <person name="Thoen E."/>
            <person name="Andreopoulos B."/>
            <person name="Lu D."/>
            <person name="Skrede I."/>
            <person name="Drula E."/>
            <person name="Henrissat B."/>
            <person name="Morin E."/>
            <person name="Kohler A."/>
            <person name="Barry K."/>
            <person name="LaButti K."/>
            <person name="Morin E."/>
            <person name="Salamov A."/>
            <person name="Lipzen A."/>
            <person name="Mereny Z."/>
            <person name="Hegedus B."/>
            <person name="Baldrian P."/>
            <person name="Stursova M."/>
            <person name="Weitz H."/>
            <person name="Taylor A."/>
            <person name="Grigoriev I.V."/>
            <person name="Nagy L.G."/>
            <person name="Martin F."/>
            <person name="Kauserud H."/>
        </authorList>
    </citation>
    <scope>NUCLEOTIDE SEQUENCE</scope>
    <source>
        <strain evidence="1">CBHHK182m</strain>
    </source>
</reference>
<dbReference type="EMBL" id="JARKIB010000113">
    <property type="protein sequence ID" value="KAJ7738149.1"/>
    <property type="molecule type" value="Genomic_DNA"/>
</dbReference>
<dbReference type="Proteomes" id="UP001215598">
    <property type="component" value="Unassembled WGS sequence"/>
</dbReference>
<accession>A0AAD7I9Q6</accession>
<name>A0AAD7I9Q6_9AGAR</name>